<evidence type="ECO:0000313" key="2">
    <source>
        <dbReference type="EMBL" id="PKU46494.1"/>
    </source>
</evidence>
<protein>
    <submittedName>
        <fullName evidence="2">Uncharacterized protein</fullName>
    </submittedName>
</protein>
<dbReference type="AlphaFoldDB" id="A0A2I0UKB6"/>
<dbReference type="OrthoDB" id="9397495at2759"/>
<evidence type="ECO:0000313" key="3">
    <source>
        <dbReference type="Proteomes" id="UP000233556"/>
    </source>
</evidence>
<feature type="compositionally biased region" description="Basic and acidic residues" evidence="1">
    <location>
        <begin position="68"/>
        <end position="81"/>
    </location>
</feature>
<reference evidence="3" key="1">
    <citation type="submission" date="2017-11" db="EMBL/GenBank/DDBJ databases">
        <authorList>
            <person name="Lima N.C."/>
            <person name="Parody-Merino A.M."/>
            <person name="Battley P.F."/>
            <person name="Fidler A.E."/>
            <person name="Prosdocimi F."/>
        </authorList>
    </citation>
    <scope>NUCLEOTIDE SEQUENCE [LARGE SCALE GENOMIC DNA]</scope>
</reference>
<gene>
    <name evidence="2" type="ORF">llap_3213</name>
</gene>
<feature type="region of interest" description="Disordered" evidence="1">
    <location>
        <begin position="37"/>
        <end position="81"/>
    </location>
</feature>
<evidence type="ECO:0000256" key="1">
    <source>
        <dbReference type="SAM" id="MobiDB-lite"/>
    </source>
</evidence>
<dbReference type="Proteomes" id="UP000233556">
    <property type="component" value="Unassembled WGS sequence"/>
</dbReference>
<reference evidence="3" key="2">
    <citation type="submission" date="2017-12" db="EMBL/GenBank/DDBJ databases">
        <title>Genome sequence of the Bar-tailed Godwit (Limosa lapponica baueri).</title>
        <authorList>
            <person name="Lima N.C.B."/>
            <person name="Parody-Merino A.M."/>
            <person name="Battley P.F."/>
            <person name="Fidler A.E."/>
            <person name="Prosdocimi F."/>
        </authorList>
    </citation>
    <scope>NUCLEOTIDE SEQUENCE [LARGE SCALE GENOMIC DNA]</scope>
</reference>
<proteinExistence type="predicted"/>
<dbReference type="EMBL" id="KZ505708">
    <property type="protein sequence ID" value="PKU46494.1"/>
    <property type="molecule type" value="Genomic_DNA"/>
</dbReference>
<name>A0A2I0UKB6_LIMLA</name>
<accession>A0A2I0UKB6</accession>
<sequence length="81" mass="8844">MLEQAPGRTWDPMLDQFVPEGLHPVEMTHAGEVHGELQPVGRNHVGEVQGGLSPKEGPRAGAGEECEESSRQEERSSRDNV</sequence>
<keyword evidence="3" id="KW-1185">Reference proteome</keyword>
<organism evidence="2 3">
    <name type="scientific">Limosa lapponica baueri</name>
    <dbReference type="NCBI Taxonomy" id="1758121"/>
    <lineage>
        <taxon>Eukaryota</taxon>
        <taxon>Metazoa</taxon>
        <taxon>Chordata</taxon>
        <taxon>Craniata</taxon>
        <taxon>Vertebrata</taxon>
        <taxon>Euteleostomi</taxon>
        <taxon>Archelosauria</taxon>
        <taxon>Archosauria</taxon>
        <taxon>Dinosauria</taxon>
        <taxon>Saurischia</taxon>
        <taxon>Theropoda</taxon>
        <taxon>Coelurosauria</taxon>
        <taxon>Aves</taxon>
        <taxon>Neognathae</taxon>
        <taxon>Neoaves</taxon>
        <taxon>Charadriiformes</taxon>
        <taxon>Scolopacidae</taxon>
        <taxon>Limosa</taxon>
    </lineage>
</organism>